<dbReference type="GO" id="GO:0006508">
    <property type="term" value="P:proteolysis"/>
    <property type="evidence" value="ECO:0007669"/>
    <property type="project" value="UniProtKB-KW"/>
</dbReference>
<dbReference type="OrthoDB" id="9772053at2"/>
<evidence type="ECO:0000256" key="2">
    <source>
        <dbReference type="ARBA" id="ARBA00022438"/>
    </source>
</evidence>
<dbReference type="RefSeq" id="WP_072832774.1">
    <property type="nucleotide sequence ID" value="NZ_FQXP01000015.1"/>
</dbReference>
<evidence type="ECO:0000256" key="6">
    <source>
        <dbReference type="PIRNR" id="PIRNR001123"/>
    </source>
</evidence>
<keyword evidence="2" id="KW-0031">Aminopeptidase</keyword>
<dbReference type="AlphaFoldDB" id="A0A1M5YI20"/>
<gene>
    <name evidence="9" type="ORF">SAMN02745196_02967</name>
</gene>
<keyword evidence="3" id="KW-0645">Protease</keyword>
<dbReference type="Proteomes" id="UP000184526">
    <property type="component" value="Unassembled WGS sequence"/>
</dbReference>
<evidence type="ECO:0000256" key="5">
    <source>
        <dbReference type="ARBA" id="ARBA00022801"/>
    </source>
</evidence>
<dbReference type="PANTHER" id="PTHR32481:SF0">
    <property type="entry name" value="AMINOPEPTIDASE YPDE-RELATED"/>
    <property type="match status" value="1"/>
</dbReference>
<dbReference type="Pfam" id="PF05343">
    <property type="entry name" value="Peptidase_M42"/>
    <property type="match status" value="1"/>
</dbReference>
<feature type="binding site" evidence="8">
    <location>
        <position position="205"/>
    </location>
    <ligand>
        <name>Zn(2+)</name>
        <dbReference type="ChEBI" id="CHEBI:29105"/>
        <label>2</label>
    </ligand>
</feature>
<protein>
    <submittedName>
        <fullName evidence="9">Endoglucanase</fullName>
    </submittedName>
</protein>
<comment type="cofactor">
    <cofactor evidence="8">
        <name>a divalent metal cation</name>
        <dbReference type="ChEBI" id="CHEBI:60240"/>
    </cofactor>
    <text evidence="8">Binds 2 divalent metal cations per subunit.</text>
</comment>
<feature type="binding site" evidence="8">
    <location>
        <position position="172"/>
    </location>
    <ligand>
        <name>Zn(2+)</name>
        <dbReference type="ChEBI" id="CHEBI:29105"/>
        <label>2</label>
    </ligand>
</feature>
<dbReference type="Gene3D" id="2.40.30.40">
    <property type="entry name" value="Peptidase M42, domain 2"/>
    <property type="match status" value="1"/>
</dbReference>
<dbReference type="STRING" id="1121306.SAMN02745196_02967"/>
<dbReference type="SUPFAM" id="SSF53187">
    <property type="entry name" value="Zn-dependent exopeptidases"/>
    <property type="match status" value="1"/>
</dbReference>
<name>A0A1M5YI20_9CLOT</name>
<dbReference type="EMBL" id="FQXP01000015">
    <property type="protein sequence ID" value="SHI11687.1"/>
    <property type="molecule type" value="Genomic_DNA"/>
</dbReference>
<feature type="binding site" evidence="8">
    <location>
        <position position="172"/>
    </location>
    <ligand>
        <name>Zn(2+)</name>
        <dbReference type="ChEBI" id="CHEBI:29105"/>
        <label>1</label>
    </ligand>
</feature>
<feature type="binding site" evidence="8">
    <location>
        <position position="311"/>
    </location>
    <ligand>
        <name>Zn(2+)</name>
        <dbReference type="ChEBI" id="CHEBI:29105"/>
        <label>2</label>
    </ligand>
</feature>
<organism evidence="9 10">
    <name type="scientific">Clostridium collagenovorans DSM 3089</name>
    <dbReference type="NCBI Taxonomy" id="1121306"/>
    <lineage>
        <taxon>Bacteria</taxon>
        <taxon>Bacillati</taxon>
        <taxon>Bacillota</taxon>
        <taxon>Clostridia</taxon>
        <taxon>Eubacteriales</taxon>
        <taxon>Clostridiaceae</taxon>
        <taxon>Clostridium</taxon>
    </lineage>
</organism>
<dbReference type="PIRSF" id="PIRSF001123">
    <property type="entry name" value="PepA_GA"/>
    <property type="match status" value="1"/>
</dbReference>
<comment type="similarity">
    <text evidence="1 6">Belongs to the peptidase M42 family.</text>
</comment>
<proteinExistence type="inferred from homology"/>
<feature type="binding site" evidence="8">
    <location>
        <position position="63"/>
    </location>
    <ligand>
        <name>Zn(2+)</name>
        <dbReference type="ChEBI" id="CHEBI:29105"/>
        <label>1</label>
    </ligand>
</feature>
<dbReference type="CDD" id="cd05656">
    <property type="entry name" value="M42_Frv"/>
    <property type="match status" value="1"/>
</dbReference>
<keyword evidence="4 8" id="KW-0479">Metal-binding</keyword>
<dbReference type="Gene3D" id="3.40.630.10">
    <property type="entry name" value="Zn peptidases"/>
    <property type="match status" value="1"/>
</dbReference>
<evidence type="ECO:0000313" key="9">
    <source>
        <dbReference type="EMBL" id="SHI11687.1"/>
    </source>
</evidence>
<keyword evidence="5" id="KW-0378">Hydrolase</keyword>
<dbReference type="PANTHER" id="PTHR32481">
    <property type="entry name" value="AMINOPEPTIDASE"/>
    <property type="match status" value="1"/>
</dbReference>
<evidence type="ECO:0000256" key="1">
    <source>
        <dbReference type="ARBA" id="ARBA00006272"/>
    </source>
</evidence>
<sequence length="347" mass="38715">MIEKDLLKKLCLTNAPSGREDLLYPVIREGFMPYCDEVKQGNLYNTYAIKRGNGKASIMLMAHADEVFLYVTEVCENGFLKFVGVGIDAKTLVSQEVLIHGKEKIDGIIGIKPPHLMSDEDRKAGVKIEDLLIDTGRSKEEVEKTVKIGDFVTLKRDFHELLNDNVVCKALDDRVGIAAMFSCAKELQNIKHDLNVYFVASCQEEVGHRGAKMSSFDLNPTLGIAIDVTFDSGNMGYKGTETKLGNGPVICIGPNIHPKFREKLTEIAREYDIPYQVEVEAGCTGTDAWDIQTVRKSIPTLLISIPQKYMHTTVEMINMQDVLNTGRIIAKFIEKVASSDLEELLCY</sequence>
<evidence type="ECO:0000256" key="8">
    <source>
        <dbReference type="PIRSR" id="PIRSR001123-2"/>
    </source>
</evidence>
<dbReference type="GO" id="GO:0046872">
    <property type="term" value="F:metal ion binding"/>
    <property type="evidence" value="ECO:0007669"/>
    <property type="project" value="UniProtKB-UniRule"/>
</dbReference>
<dbReference type="InterPro" id="IPR008007">
    <property type="entry name" value="Peptidase_M42"/>
</dbReference>
<accession>A0A1M5YI20</accession>
<evidence type="ECO:0000256" key="7">
    <source>
        <dbReference type="PIRSR" id="PIRSR001123-1"/>
    </source>
</evidence>
<dbReference type="InterPro" id="IPR023367">
    <property type="entry name" value="Peptidase_M42_dom2"/>
</dbReference>
<dbReference type="GO" id="GO:0004177">
    <property type="term" value="F:aminopeptidase activity"/>
    <property type="evidence" value="ECO:0007669"/>
    <property type="project" value="UniProtKB-UniRule"/>
</dbReference>
<dbReference type="InterPro" id="IPR051464">
    <property type="entry name" value="Peptidase_M42_aminopept"/>
</dbReference>
<dbReference type="SUPFAM" id="SSF101821">
    <property type="entry name" value="Aminopeptidase/glucanase lid domain"/>
    <property type="match status" value="1"/>
</dbReference>
<evidence type="ECO:0000256" key="3">
    <source>
        <dbReference type="ARBA" id="ARBA00022670"/>
    </source>
</evidence>
<reference evidence="9 10" key="1">
    <citation type="submission" date="2016-11" db="EMBL/GenBank/DDBJ databases">
        <authorList>
            <person name="Jaros S."/>
            <person name="Januszkiewicz K."/>
            <person name="Wedrychowicz H."/>
        </authorList>
    </citation>
    <scope>NUCLEOTIDE SEQUENCE [LARGE SCALE GENOMIC DNA]</scope>
    <source>
        <strain evidence="9 10">DSM 3089</strain>
    </source>
</reference>
<keyword evidence="10" id="KW-1185">Reference proteome</keyword>
<evidence type="ECO:0000256" key="4">
    <source>
        <dbReference type="ARBA" id="ARBA00022723"/>
    </source>
</evidence>
<feature type="active site" description="Proton acceptor" evidence="7">
    <location>
        <position position="204"/>
    </location>
</feature>
<feature type="binding site" evidence="8">
    <location>
        <position position="227"/>
    </location>
    <ligand>
        <name>Zn(2+)</name>
        <dbReference type="ChEBI" id="CHEBI:29105"/>
        <label>1</label>
    </ligand>
</feature>
<evidence type="ECO:0000313" key="10">
    <source>
        <dbReference type="Proteomes" id="UP000184526"/>
    </source>
</evidence>